<feature type="transmembrane region" description="Helical" evidence="10">
    <location>
        <begin position="189"/>
        <end position="211"/>
    </location>
</feature>
<proteinExistence type="inferred from homology"/>
<feature type="domain" description="G-protein coupled receptors family 1 profile" evidence="11">
    <location>
        <begin position="1"/>
        <end position="243"/>
    </location>
</feature>
<evidence type="ECO:0000256" key="1">
    <source>
        <dbReference type="ARBA" id="ARBA00004651"/>
    </source>
</evidence>
<dbReference type="OrthoDB" id="9896011at2759"/>
<evidence type="ECO:0000256" key="10">
    <source>
        <dbReference type="SAM" id="Phobius"/>
    </source>
</evidence>
<dbReference type="AlphaFoldDB" id="A0A8C4W4I2"/>
<name>A0A8C4W4I2_9SAUR</name>
<feature type="transmembrane region" description="Helical" evidence="10">
    <location>
        <begin position="117"/>
        <end position="142"/>
    </location>
</feature>
<dbReference type="InterPro" id="IPR026234">
    <property type="entry name" value="MRGPCRFAMILY"/>
</dbReference>
<feature type="transmembrane region" description="Helical" evidence="10">
    <location>
        <begin position="42"/>
        <end position="61"/>
    </location>
</feature>
<keyword evidence="5 9" id="KW-0297">G-protein coupled receptor</keyword>
<evidence type="ECO:0000256" key="9">
    <source>
        <dbReference type="RuleBase" id="RU000688"/>
    </source>
</evidence>
<dbReference type="PANTHER" id="PTHR11334">
    <property type="entry name" value="MAS-RELATED G-PROTEIN COUPLED RECEPTOR"/>
    <property type="match status" value="1"/>
</dbReference>
<dbReference type="InterPro" id="IPR017452">
    <property type="entry name" value="GPCR_Rhodpsn_7TM"/>
</dbReference>
<keyword evidence="4 10" id="KW-1133">Transmembrane helix</keyword>
<dbReference type="Ensembl" id="ENSGEVT00005011264.1">
    <property type="protein sequence ID" value="ENSGEVP00005010751.1"/>
    <property type="gene ID" value="ENSGEVG00005007563.1"/>
</dbReference>
<sequence>LSTTLSSLSTTSLLVTETSPDNRDNEIGCVIHSSTEVILDSVTVLICLFGLVGNGVVLWLLKSFCLDKFWRFVRVIFHLLFLFATNAGLYFLTAISIERCLSVSSTPFGANATATKHLSALVCALLWALSCLVTGLMSYFCVSVGSERCRMSHIAMYVLNFLIFAPVMVLSNLILFIKVRHSSQQRQPGRLYVVILLTVLFFLVFAVPFSIHRFGLYYNYFRIPIEICNALASVNSSINPVIYFLVGSYRKWRVQGSVKVALQEAGWTPSCEGSAT</sequence>
<comment type="similarity">
    <text evidence="9">Belongs to the G-protein coupled receptor 1 family.</text>
</comment>
<evidence type="ECO:0000256" key="5">
    <source>
        <dbReference type="ARBA" id="ARBA00023040"/>
    </source>
</evidence>
<feature type="transmembrane region" description="Helical" evidence="10">
    <location>
        <begin position="154"/>
        <end position="177"/>
    </location>
</feature>
<feature type="transmembrane region" description="Helical" evidence="10">
    <location>
        <begin position="73"/>
        <end position="97"/>
    </location>
</feature>
<evidence type="ECO:0000256" key="4">
    <source>
        <dbReference type="ARBA" id="ARBA00022989"/>
    </source>
</evidence>
<evidence type="ECO:0000256" key="8">
    <source>
        <dbReference type="ARBA" id="ARBA00023224"/>
    </source>
</evidence>
<keyword evidence="13" id="KW-1185">Reference proteome</keyword>
<keyword evidence="8 9" id="KW-0807">Transducer</keyword>
<keyword evidence="2" id="KW-1003">Cell membrane</keyword>
<reference evidence="12" key="1">
    <citation type="submission" date="2025-08" db="UniProtKB">
        <authorList>
            <consortium name="Ensembl"/>
        </authorList>
    </citation>
    <scope>IDENTIFICATION</scope>
</reference>
<dbReference type="GO" id="GO:0005886">
    <property type="term" value="C:plasma membrane"/>
    <property type="evidence" value="ECO:0007669"/>
    <property type="project" value="UniProtKB-SubCell"/>
</dbReference>
<organism evidence="12 13">
    <name type="scientific">Gopherus evgoodei</name>
    <name type="common">Goodes thornscrub tortoise</name>
    <dbReference type="NCBI Taxonomy" id="1825980"/>
    <lineage>
        <taxon>Eukaryota</taxon>
        <taxon>Metazoa</taxon>
        <taxon>Chordata</taxon>
        <taxon>Craniata</taxon>
        <taxon>Vertebrata</taxon>
        <taxon>Euteleostomi</taxon>
        <taxon>Archelosauria</taxon>
        <taxon>Testudinata</taxon>
        <taxon>Testudines</taxon>
        <taxon>Cryptodira</taxon>
        <taxon>Durocryptodira</taxon>
        <taxon>Testudinoidea</taxon>
        <taxon>Testudinidae</taxon>
        <taxon>Gopherus</taxon>
    </lineage>
</organism>
<keyword evidence="6 10" id="KW-0472">Membrane</keyword>
<dbReference type="Gene3D" id="1.20.1070.10">
    <property type="entry name" value="Rhodopsin 7-helix transmembrane proteins"/>
    <property type="match status" value="1"/>
</dbReference>
<dbReference type="Proteomes" id="UP000694390">
    <property type="component" value="Unassembled WGS sequence"/>
</dbReference>
<keyword evidence="3 9" id="KW-0812">Transmembrane</keyword>
<dbReference type="PROSITE" id="PS50262">
    <property type="entry name" value="G_PROTEIN_RECEP_F1_2"/>
    <property type="match status" value="1"/>
</dbReference>
<dbReference type="PRINTS" id="PR02108">
    <property type="entry name" value="MRGPCRFAMILY"/>
</dbReference>
<evidence type="ECO:0000256" key="2">
    <source>
        <dbReference type="ARBA" id="ARBA00022475"/>
    </source>
</evidence>
<evidence type="ECO:0000259" key="11">
    <source>
        <dbReference type="PROSITE" id="PS50262"/>
    </source>
</evidence>
<dbReference type="PANTHER" id="PTHR11334:SF29">
    <property type="entry name" value="MAS-RELATED G-PROTEIN COUPLED RECEPTOR MEMBER X2"/>
    <property type="match status" value="1"/>
</dbReference>
<dbReference type="GeneTree" id="ENSGT01030000234639"/>
<keyword evidence="7 9" id="KW-0675">Receptor</keyword>
<protein>
    <recommendedName>
        <fullName evidence="11">G-protein coupled receptors family 1 profile domain-containing protein</fullName>
    </recommendedName>
</protein>
<evidence type="ECO:0000256" key="7">
    <source>
        <dbReference type="ARBA" id="ARBA00023170"/>
    </source>
</evidence>
<dbReference type="InterPro" id="IPR000276">
    <property type="entry name" value="GPCR_Rhodpsn"/>
</dbReference>
<dbReference type="PROSITE" id="PS00237">
    <property type="entry name" value="G_PROTEIN_RECEP_F1_1"/>
    <property type="match status" value="1"/>
</dbReference>
<dbReference type="SUPFAM" id="SSF81321">
    <property type="entry name" value="Family A G protein-coupled receptor-like"/>
    <property type="match status" value="1"/>
</dbReference>
<dbReference type="GO" id="GO:0004930">
    <property type="term" value="F:G protein-coupled receptor activity"/>
    <property type="evidence" value="ECO:0007669"/>
    <property type="project" value="UniProtKB-KW"/>
</dbReference>
<comment type="subcellular location">
    <subcellularLocation>
        <location evidence="1">Cell membrane</location>
        <topology evidence="1">Multi-pass membrane protein</topology>
    </subcellularLocation>
</comment>
<dbReference type="PRINTS" id="PR00237">
    <property type="entry name" value="GPCRRHODOPSN"/>
</dbReference>
<reference evidence="12" key="2">
    <citation type="submission" date="2025-09" db="UniProtKB">
        <authorList>
            <consortium name="Ensembl"/>
        </authorList>
    </citation>
    <scope>IDENTIFICATION</scope>
</reference>
<evidence type="ECO:0000313" key="13">
    <source>
        <dbReference type="Proteomes" id="UP000694390"/>
    </source>
</evidence>
<evidence type="ECO:0000256" key="6">
    <source>
        <dbReference type="ARBA" id="ARBA00023136"/>
    </source>
</evidence>
<accession>A0A8C4W4I2</accession>
<evidence type="ECO:0000313" key="12">
    <source>
        <dbReference type="Ensembl" id="ENSGEVP00005010751.1"/>
    </source>
</evidence>
<evidence type="ECO:0000256" key="3">
    <source>
        <dbReference type="ARBA" id="ARBA00022692"/>
    </source>
</evidence>
<dbReference type="Pfam" id="PF00001">
    <property type="entry name" value="7tm_1"/>
    <property type="match status" value="1"/>
</dbReference>